<evidence type="ECO:0000256" key="11">
    <source>
        <dbReference type="RuleBase" id="RU004241"/>
    </source>
</evidence>
<feature type="binding site" evidence="10">
    <location>
        <position position="68"/>
    </location>
    <ligand>
        <name>Ca(2+)</name>
        <dbReference type="ChEBI" id="CHEBI:29108"/>
        <label>2</label>
    </ligand>
</feature>
<protein>
    <submittedName>
        <fullName evidence="14">Peroxidase 70</fullName>
    </submittedName>
</protein>
<comment type="catalytic activity">
    <reaction evidence="1">
        <text>2 a phenolic donor + H2O2 = 2 a phenolic radical donor + 2 H2O</text>
        <dbReference type="Rhea" id="RHEA:56136"/>
        <dbReference type="ChEBI" id="CHEBI:15377"/>
        <dbReference type="ChEBI" id="CHEBI:16240"/>
        <dbReference type="ChEBI" id="CHEBI:139520"/>
        <dbReference type="ChEBI" id="CHEBI:139521"/>
        <dbReference type="EC" id="1.11.1.7"/>
    </reaction>
</comment>
<sequence length="131" mass="13376">MRATSPRSPAPTPSASPSAQTSAPTSTTRPTNINAAFASSKKANCPAASGSGDSNLAPLDAQTPGSFDNGYYKNLVGQRGLTRTRSCSTGGVCQNGARFASDFAAAMIRMGGISPLTGSSGEIRKNCRKMN</sequence>
<name>A0AAV9F3X1_ACOCL</name>
<evidence type="ECO:0000259" key="13">
    <source>
        <dbReference type="PROSITE" id="PS50873"/>
    </source>
</evidence>
<dbReference type="PANTHER" id="PTHR31388">
    <property type="entry name" value="PEROXIDASE 72-RELATED"/>
    <property type="match status" value="1"/>
</dbReference>
<keyword evidence="5 10" id="KW-0479">Metal-binding</keyword>
<evidence type="ECO:0000256" key="10">
    <source>
        <dbReference type="PIRSR" id="PIRSR600823-3"/>
    </source>
</evidence>
<dbReference type="InterPro" id="IPR002016">
    <property type="entry name" value="Haem_peroxidase"/>
</dbReference>
<keyword evidence="7" id="KW-0560">Oxidoreductase</keyword>
<dbReference type="EMBL" id="JAUJYO010000003">
    <property type="protein sequence ID" value="KAK1320440.1"/>
    <property type="molecule type" value="Genomic_DNA"/>
</dbReference>
<dbReference type="GO" id="GO:0020037">
    <property type="term" value="F:heme binding"/>
    <property type="evidence" value="ECO:0007669"/>
    <property type="project" value="InterPro"/>
</dbReference>
<evidence type="ECO:0000256" key="8">
    <source>
        <dbReference type="ARBA" id="ARBA00023004"/>
    </source>
</evidence>
<dbReference type="GO" id="GO:0042744">
    <property type="term" value="P:hydrogen peroxide catabolic process"/>
    <property type="evidence" value="ECO:0007669"/>
    <property type="project" value="UniProtKB-KW"/>
</dbReference>
<evidence type="ECO:0000256" key="1">
    <source>
        <dbReference type="ARBA" id="ARBA00000189"/>
    </source>
</evidence>
<dbReference type="InterPro" id="IPR010255">
    <property type="entry name" value="Haem_peroxidase_sf"/>
</dbReference>
<evidence type="ECO:0000256" key="4">
    <source>
        <dbReference type="ARBA" id="ARBA00022617"/>
    </source>
</evidence>
<evidence type="ECO:0000256" key="2">
    <source>
        <dbReference type="ARBA" id="ARBA00001970"/>
    </source>
</evidence>
<dbReference type="AlphaFoldDB" id="A0AAV9F3X1"/>
<evidence type="ECO:0000256" key="5">
    <source>
        <dbReference type="ARBA" id="ARBA00022723"/>
    </source>
</evidence>
<dbReference type="GO" id="GO:0006979">
    <property type="term" value="P:response to oxidative stress"/>
    <property type="evidence" value="ECO:0007669"/>
    <property type="project" value="InterPro"/>
</dbReference>
<comment type="cofactor">
    <cofactor evidence="2">
        <name>heme b</name>
        <dbReference type="ChEBI" id="CHEBI:60344"/>
    </cofactor>
</comment>
<proteinExistence type="inferred from homology"/>
<comment type="cofactor">
    <cofactor evidence="10">
        <name>Ca(2+)</name>
        <dbReference type="ChEBI" id="CHEBI:29108"/>
    </cofactor>
    <text evidence="10">Binds 2 calcium ions per subunit.</text>
</comment>
<evidence type="ECO:0000256" key="3">
    <source>
        <dbReference type="ARBA" id="ARBA00022559"/>
    </source>
</evidence>
<feature type="binding site" evidence="10">
    <location>
        <position position="60"/>
    </location>
    <ligand>
        <name>Ca(2+)</name>
        <dbReference type="ChEBI" id="CHEBI:29108"/>
        <label>2</label>
    </ligand>
</feature>
<feature type="domain" description="Plant heme peroxidase family profile" evidence="13">
    <location>
        <begin position="30"/>
        <end position="131"/>
    </location>
</feature>
<dbReference type="PANTHER" id="PTHR31388:SF5">
    <property type="entry name" value="PEROXIDASE"/>
    <property type="match status" value="1"/>
</dbReference>
<dbReference type="InterPro" id="IPR000823">
    <property type="entry name" value="Peroxidase_pln"/>
</dbReference>
<dbReference type="Pfam" id="PF00141">
    <property type="entry name" value="peroxidase"/>
    <property type="match status" value="1"/>
</dbReference>
<keyword evidence="6 10" id="KW-0106">Calcium</keyword>
<dbReference type="SUPFAM" id="SSF48113">
    <property type="entry name" value="Heme-dependent peroxidases"/>
    <property type="match status" value="1"/>
</dbReference>
<feature type="compositionally biased region" description="Low complexity" evidence="12">
    <location>
        <begin position="15"/>
        <end position="31"/>
    </location>
</feature>
<keyword evidence="15" id="KW-1185">Reference proteome</keyword>
<evidence type="ECO:0000256" key="12">
    <source>
        <dbReference type="SAM" id="MobiDB-lite"/>
    </source>
</evidence>
<comment type="similarity">
    <text evidence="11">Belongs to the peroxidase family.</text>
</comment>
<evidence type="ECO:0000256" key="7">
    <source>
        <dbReference type="ARBA" id="ARBA00023002"/>
    </source>
</evidence>
<evidence type="ECO:0000313" key="14">
    <source>
        <dbReference type="EMBL" id="KAK1320440.1"/>
    </source>
</evidence>
<dbReference type="Proteomes" id="UP001180020">
    <property type="component" value="Unassembled WGS sequence"/>
</dbReference>
<keyword evidence="9" id="KW-0376">Hydrogen peroxide</keyword>
<reference evidence="14" key="2">
    <citation type="submission" date="2023-06" db="EMBL/GenBank/DDBJ databases">
        <authorList>
            <person name="Ma L."/>
            <person name="Liu K.-W."/>
            <person name="Li Z."/>
            <person name="Hsiao Y.-Y."/>
            <person name="Qi Y."/>
            <person name="Fu T."/>
            <person name="Tang G."/>
            <person name="Zhang D."/>
            <person name="Sun W.-H."/>
            <person name="Liu D.-K."/>
            <person name="Li Y."/>
            <person name="Chen G.-Z."/>
            <person name="Liu X.-D."/>
            <person name="Liao X.-Y."/>
            <person name="Jiang Y.-T."/>
            <person name="Yu X."/>
            <person name="Hao Y."/>
            <person name="Huang J."/>
            <person name="Zhao X.-W."/>
            <person name="Ke S."/>
            <person name="Chen Y.-Y."/>
            <person name="Wu W.-L."/>
            <person name="Hsu J.-L."/>
            <person name="Lin Y.-F."/>
            <person name="Huang M.-D."/>
            <person name="Li C.-Y."/>
            <person name="Huang L."/>
            <person name="Wang Z.-W."/>
            <person name="Zhao X."/>
            <person name="Zhong W.-Y."/>
            <person name="Peng D.-H."/>
            <person name="Ahmad S."/>
            <person name="Lan S."/>
            <person name="Zhang J.-S."/>
            <person name="Tsai W.-C."/>
            <person name="Van De Peer Y."/>
            <person name="Liu Z.-J."/>
        </authorList>
    </citation>
    <scope>NUCLEOTIDE SEQUENCE</scope>
    <source>
        <strain evidence="14">CP</strain>
        <tissue evidence="14">Leaves</tissue>
    </source>
</reference>
<keyword evidence="4" id="KW-0349">Heme</keyword>
<dbReference type="GO" id="GO:0140825">
    <property type="term" value="F:lactoperoxidase activity"/>
    <property type="evidence" value="ECO:0007669"/>
    <property type="project" value="UniProtKB-EC"/>
</dbReference>
<dbReference type="Gene3D" id="1.10.420.10">
    <property type="entry name" value="Peroxidase, domain 2"/>
    <property type="match status" value="1"/>
</dbReference>
<feature type="binding site" evidence="10">
    <location>
        <position position="63"/>
    </location>
    <ligand>
        <name>Ca(2+)</name>
        <dbReference type="ChEBI" id="CHEBI:29108"/>
        <label>2</label>
    </ligand>
</feature>
<dbReference type="PROSITE" id="PS50873">
    <property type="entry name" value="PEROXIDASE_4"/>
    <property type="match status" value="1"/>
</dbReference>
<gene>
    <name evidence="14" type="primary">PER70</name>
    <name evidence="14" type="ORF">QJS10_CPA03g00770</name>
</gene>
<accession>A0AAV9F3X1</accession>
<evidence type="ECO:0000313" key="15">
    <source>
        <dbReference type="Proteomes" id="UP001180020"/>
    </source>
</evidence>
<keyword evidence="8" id="KW-0408">Iron</keyword>
<evidence type="ECO:0000256" key="6">
    <source>
        <dbReference type="ARBA" id="ARBA00022837"/>
    </source>
</evidence>
<keyword evidence="3 14" id="KW-0575">Peroxidase</keyword>
<evidence type="ECO:0000256" key="9">
    <source>
        <dbReference type="ARBA" id="ARBA00023324"/>
    </source>
</evidence>
<feature type="region of interest" description="Disordered" evidence="12">
    <location>
        <begin position="1"/>
        <end position="62"/>
    </location>
</feature>
<comment type="caution">
    <text evidence="14">The sequence shown here is derived from an EMBL/GenBank/DDBJ whole genome shotgun (WGS) entry which is preliminary data.</text>
</comment>
<reference evidence="14" key="1">
    <citation type="journal article" date="2023" name="Nat. Commun.">
        <title>Diploid and tetraploid genomes of Acorus and the evolution of monocots.</title>
        <authorList>
            <person name="Ma L."/>
            <person name="Liu K.W."/>
            <person name="Li Z."/>
            <person name="Hsiao Y.Y."/>
            <person name="Qi Y."/>
            <person name="Fu T."/>
            <person name="Tang G.D."/>
            <person name="Zhang D."/>
            <person name="Sun W.H."/>
            <person name="Liu D.K."/>
            <person name="Li Y."/>
            <person name="Chen G.Z."/>
            <person name="Liu X.D."/>
            <person name="Liao X.Y."/>
            <person name="Jiang Y.T."/>
            <person name="Yu X."/>
            <person name="Hao Y."/>
            <person name="Huang J."/>
            <person name="Zhao X.W."/>
            <person name="Ke S."/>
            <person name="Chen Y.Y."/>
            <person name="Wu W.L."/>
            <person name="Hsu J.L."/>
            <person name="Lin Y.F."/>
            <person name="Huang M.D."/>
            <person name="Li C.Y."/>
            <person name="Huang L."/>
            <person name="Wang Z.W."/>
            <person name="Zhao X."/>
            <person name="Zhong W.Y."/>
            <person name="Peng D.H."/>
            <person name="Ahmad S."/>
            <person name="Lan S."/>
            <person name="Zhang J.S."/>
            <person name="Tsai W.C."/>
            <person name="Van de Peer Y."/>
            <person name="Liu Z.J."/>
        </authorList>
    </citation>
    <scope>NUCLEOTIDE SEQUENCE</scope>
    <source>
        <strain evidence="14">CP</strain>
    </source>
</reference>
<dbReference type="GO" id="GO:0046872">
    <property type="term" value="F:metal ion binding"/>
    <property type="evidence" value="ECO:0007669"/>
    <property type="project" value="UniProtKB-KW"/>
</dbReference>
<organism evidence="14 15">
    <name type="scientific">Acorus calamus</name>
    <name type="common">Sweet flag</name>
    <dbReference type="NCBI Taxonomy" id="4465"/>
    <lineage>
        <taxon>Eukaryota</taxon>
        <taxon>Viridiplantae</taxon>
        <taxon>Streptophyta</taxon>
        <taxon>Embryophyta</taxon>
        <taxon>Tracheophyta</taxon>
        <taxon>Spermatophyta</taxon>
        <taxon>Magnoliopsida</taxon>
        <taxon>Liliopsida</taxon>
        <taxon>Acoraceae</taxon>
        <taxon>Acorus</taxon>
    </lineage>
</organism>